<keyword evidence="2" id="KW-1185">Reference proteome</keyword>
<evidence type="ECO:0000313" key="2">
    <source>
        <dbReference type="Proteomes" id="UP000233551"/>
    </source>
</evidence>
<dbReference type="AlphaFoldDB" id="A0A2I0K711"/>
<protein>
    <submittedName>
        <fullName evidence="1">Uncharacterized protein</fullName>
    </submittedName>
</protein>
<proteinExistence type="predicted"/>
<accession>A0A2I0K711</accession>
<name>A0A2I0K711_PUNGR</name>
<comment type="caution">
    <text evidence="1">The sequence shown here is derived from an EMBL/GenBank/DDBJ whole genome shotgun (WGS) entry which is preliminary data.</text>
</comment>
<sequence>MVETLSMATQWRLRLMTTSEWSAALEVVGPYRLTATAPLFEVAGALSRGRRTRLRGW</sequence>
<dbReference type="EMBL" id="PGOL01000831">
    <property type="protein sequence ID" value="PKI64338.1"/>
    <property type="molecule type" value="Genomic_DNA"/>
</dbReference>
<organism evidence="1 2">
    <name type="scientific">Punica granatum</name>
    <name type="common">Pomegranate</name>
    <dbReference type="NCBI Taxonomy" id="22663"/>
    <lineage>
        <taxon>Eukaryota</taxon>
        <taxon>Viridiplantae</taxon>
        <taxon>Streptophyta</taxon>
        <taxon>Embryophyta</taxon>
        <taxon>Tracheophyta</taxon>
        <taxon>Spermatophyta</taxon>
        <taxon>Magnoliopsida</taxon>
        <taxon>eudicotyledons</taxon>
        <taxon>Gunneridae</taxon>
        <taxon>Pentapetalae</taxon>
        <taxon>rosids</taxon>
        <taxon>malvids</taxon>
        <taxon>Myrtales</taxon>
        <taxon>Lythraceae</taxon>
        <taxon>Punica</taxon>
    </lineage>
</organism>
<evidence type="ECO:0000313" key="1">
    <source>
        <dbReference type="EMBL" id="PKI64338.1"/>
    </source>
</evidence>
<dbReference type="Proteomes" id="UP000233551">
    <property type="component" value="Unassembled WGS sequence"/>
</dbReference>
<reference evidence="1 2" key="1">
    <citation type="submission" date="2017-11" db="EMBL/GenBank/DDBJ databases">
        <title>De-novo sequencing of pomegranate (Punica granatum L.) genome.</title>
        <authorList>
            <person name="Akparov Z."/>
            <person name="Amiraslanov A."/>
            <person name="Hajiyeva S."/>
            <person name="Abbasov M."/>
            <person name="Kaur K."/>
            <person name="Hamwieh A."/>
            <person name="Solovyev V."/>
            <person name="Salamov A."/>
            <person name="Braich B."/>
            <person name="Kosarev P."/>
            <person name="Mahmoud A."/>
            <person name="Hajiyev E."/>
            <person name="Babayeva S."/>
            <person name="Izzatullayeva V."/>
            <person name="Mammadov A."/>
            <person name="Mammadov A."/>
            <person name="Sharifova S."/>
            <person name="Ojaghi J."/>
            <person name="Eynullazada K."/>
            <person name="Bayramov B."/>
            <person name="Abdulazimova A."/>
            <person name="Shahmuradov I."/>
        </authorList>
    </citation>
    <scope>NUCLEOTIDE SEQUENCE [LARGE SCALE GENOMIC DNA]</scope>
    <source>
        <strain evidence="2">cv. AG2017</strain>
        <tissue evidence="1">Leaf</tissue>
    </source>
</reference>
<gene>
    <name evidence="1" type="ORF">CRG98_015271</name>
</gene>